<sequence length="162" mass="18058">MPIIKAASHLLLYSFAFGGSAFYSYVASPIAFKVLVRDQFSLLQNKVFPGFFAMQGFSPMLLALTAPMPLTMAPAIALSAASVSGLINLFWLLPWNRKVKEQRWAIAEQYKNDPAKLEQYDAPLRKEFGKSHGISLLFNVSHVASLLVYGVYLSKCLHFIPK</sequence>
<evidence type="ECO:0000313" key="8">
    <source>
        <dbReference type="Proteomes" id="UP000750334"/>
    </source>
</evidence>
<dbReference type="AlphaFoldDB" id="A0A9P6WCI8"/>
<dbReference type="Pfam" id="PF13664">
    <property type="entry name" value="DUF4149"/>
    <property type="match status" value="1"/>
</dbReference>
<keyword evidence="4 5" id="KW-0472">Membrane</keyword>
<proteinExistence type="predicted"/>
<evidence type="ECO:0000256" key="5">
    <source>
        <dbReference type="SAM" id="Phobius"/>
    </source>
</evidence>
<dbReference type="InterPro" id="IPR053009">
    <property type="entry name" value="Xanthocillin_Biosynth-Assoc"/>
</dbReference>
<dbReference type="PANTHER" id="PTHR23241">
    <property type="entry name" value="LATE EMBRYOGENESIS ABUNDANT PLANTS LEA-RELATED"/>
    <property type="match status" value="1"/>
</dbReference>
<dbReference type="OrthoDB" id="1641132at2759"/>
<evidence type="ECO:0000256" key="3">
    <source>
        <dbReference type="ARBA" id="ARBA00022989"/>
    </source>
</evidence>
<comment type="caution">
    <text evidence="7">The sequence shown here is derived from an EMBL/GenBank/DDBJ whole genome shotgun (WGS) entry which is preliminary data.</text>
</comment>
<keyword evidence="2 5" id="KW-0812">Transmembrane</keyword>
<feature type="transmembrane region" description="Helical" evidence="5">
    <location>
        <begin position="134"/>
        <end position="152"/>
    </location>
</feature>
<evidence type="ECO:0000256" key="2">
    <source>
        <dbReference type="ARBA" id="ARBA00022692"/>
    </source>
</evidence>
<feature type="transmembrane region" description="Helical" evidence="5">
    <location>
        <begin position="47"/>
        <end position="66"/>
    </location>
</feature>
<dbReference type="Proteomes" id="UP000750334">
    <property type="component" value="Unassembled WGS sequence"/>
</dbReference>
<comment type="subcellular location">
    <subcellularLocation>
        <location evidence="1">Membrane</location>
    </subcellularLocation>
</comment>
<gene>
    <name evidence="7" type="ORF">C6P45_004569</name>
</gene>
<keyword evidence="8" id="KW-1185">Reference proteome</keyword>
<keyword evidence="3 5" id="KW-1133">Transmembrane helix</keyword>
<dbReference type="InterPro" id="IPR025423">
    <property type="entry name" value="TMEM205-like"/>
</dbReference>
<reference evidence="7 8" key="1">
    <citation type="submission" date="2020-11" db="EMBL/GenBank/DDBJ databases">
        <title>Kefir isolates.</title>
        <authorList>
            <person name="Marcisauskas S."/>
            <person name="Kim Y."/>
            <person name="Blasche S."/>
        </authorList>
    </citation>
    <scope>NUCLEOTIDE SEQUENCE [LARGE SCALE GENOMIC DNA]</scope>
    <source>
        <strain evidence="7 8">OG2</strain>
    </source>
</reference>
<feature type="domain" description="TMEM205-like" evidence="6">
    <location>
        <begin position="11"/>
        <end position="103"/>
    </location>
</feature>
<evidence type="ECO:0000313" key="7">
    <source>
        <dbReference type="EMBL" id="KAG0668598.1"/>
    </source>
</evidence>
<feature type="transmembrane region" description="Helical" evidence="5">
    <location>
        <begin position="72"/>
        <end position="93"/>
    </location>
</feature>
<dbReference type="GO" id="GO:0016020">
    <property type="term" value="C:membrane"/>
    <property type="evidence" value="ECO:0007669"/>
    <property type="project" value="UniProtKB-SubCell"/>
</dbReference>
<evidence type="ECO:0000256" key="1">
    <source>
        <dbReference type="ARBA" id="ARBA00004370"/>
    </source>
</evidence>
<evidence type="ECO:0000259" key="6">
    <source>
        <dbReference type="Pfam" id="PF13664"/>
    </source>
</evidence>
<accession>A0A9P6WCI8</accession>
<dbReference type="PANTHER" id="PTHR23241:SF102">
    <property type="entry name" value="LD23009P"/>
    <property type="match status" value="1"/>
</dbReference>
<organism evidence="7 8">
    <name type="scientific">Maudiozyma exigua</name>
    <name type="common">Yeast</name>
    <name type="synonym">Kazachstania exigua</name>
    <dbReference type="NCBI Taxonomy" id="34358"/>
    <lineage>
        <taxon>Eukaryota</taxon>
        <taxon>Fungi</taxon>
        <taxon>Dikarya</taxon>
        <taxon>Ascomycota</taxon>
        <taxon>Saccharomycotina</taxon>
        <taxon>Saccharomycetes</taxon>
        <taxon>Saccharomycetales</taxon>
        <taxon>Saccharomycetaceae</taxon>
        <taxon>Maudiozyma</taxon>
    </lineage>
</organism>
<evidence type="ECO:0000256" key="4">
    <source>
        <dbReference type="ARBA" id="ARBA00023136"/>
    </source>
</evidence>
<dbReference type="EMBL" id="PUHR01000063">
    <property type="protein sequence ID" value="KAG0668598.1"/>
    <property type="molecule type" value="Genomic_DNA"/>
</dbReference>
<feature type="transmembrane region" description="Helical" evidence="5">
    <location>
        <begin position="12"/>
        <end position="35"/>
    </location>
</feature>
<protein>
    <recommendedName>
        <fullName evidence="6">TMEM205-like domain-containing protein</fullName>
    </recommendedName>
</protein>
<name>A0A9P6WCI8_MAUEX</name>